<dbReference type="AlphaFoldDB" id="A0A1S1HFC2"/>
<accession>A0A1S1HFC2</accession>
<protein>
    <submittedName>
        <fullName evidence="2">Uncharacterized protein</fullName>
    </submittedName>
</protein>
<keyword evidence="3" id="KW-1185">Reference proteome</keyword>
<proteinExistence type="predicted"/>
<feature type="compositionally biased region" description="Pro residues" evidence="1">
    <location>
        <begin position="16"/>
        <end position="32"/>
    </location>
</feature>
<reference evidence="2 3" key="1">
    <citation type="submission" date="2016-09" db="EMBL/GenBank/DDBJ databases">
        <title>Metabolic pathway, cell adaptation mechanisms and a novel monoxygenase revealed through proteogenomic-transcription analysis of a Sphingomonas haloaromaticamans strain degrading the fungicide ortho-phenylphenol.</title>
        <authorList>
            <person name="Perruchon C."/>
            <person name="Papadopoulou E.S."/>
            <person name="Rousidou C."/>
            <person name="Vasileiadis S."/>
            <person name="Tanou G."/>
            <person name="Amoutzias G."/>
            <person name="Molassiotis A."/>
            <person name="Karpouzas D.G."/>
        </authorList>
    </citation>
    <scope>NUCLEOTIDE SEQUENCE [LARGE SCALE GENOMIC DNA]</scope>
    <source>
        <strain evidence="2 3">P3</strain>
    </source>
</reference>
<organism evidence="2 3">
    <name type="scientific">Edaphosphingomonas haloaromaticamans</name>
    <dbReference type="NCBI Taxonomy" id="653954"/>
    <lineage>
        <taxon>Bacteria</taxon>
        <taxon>Pseudomonadati</taxon>
        <taxon>Pseudomonadota</taxon>
        <taxon>Alphaproteobacteria</taxon>
        <taxon>Sphingomonadales</taxon>
        <taxon>Rhizorhabdaceae</taxon>
        <taxon>Edaphosphingomonas</taxon>
    </lineage>
</organism>
<dbReference type="RefSeq" id="WP_269078699.1">
    <property type="nucleotide sequence ID" value="NZ_MIPT01000001.1"/>
</dbReference>
<comment type="caution">
    <text evidence="2">The sequence shown here is derived from an EMBL/GenBank/DDBJ whole genome shotgun (WGS) entry which is preliminary data.</text>
</comment>
<sequence>MASQPPIPETPGEFPSDPPVPSPTDPIPPKPSDPVKEIRR</sequence>
<evidence type="ECO:0000256" key="1">
    <source>
        <dbReference type="SAM" id="MobiDB-lite"/>
    </source>
</evidence>
<gene>
    <name evidence="2" type="ORF">BHE75_02918</name>
</gene>
<dbReference type="EMBL" id="MIPT01000001">
    <property type="protein sequence ID" value="OHT20914.1"/>
    <property type="molecule type" value="Genomic_DNA"/>
</dbReference>
<feature type="region of interest" description="Disordered" evidence="1">
    <location>
        <begin position="1"/>
        <end position="40"/>
    </location>
</feature>
<evidence type="ECO:0000313" key="2">
    <source>
        <dbReference type="EMBL" id="OHT20914.1"/>
    </source>
</evidence>
<evidence type="ECO:0000313" key="3">
    <source>
        <dbReference type="Proteomes" id="UP000179467"/>
    </source>
</evidence>
<dbReference type="Proteomes" id="UP000179467">
    <property type="component" value="Unassembled WGS sequence"/>
</dbReference>
<name>A0A1S1HFC2_9SPHN</name>